<dbReference type="PANTHER" id="PTHR35897">
    <property type="entry name" value="METHYLTRANSFERASE AUSD"/>
    <property type="match status" value="1"/>
</dbReference>
<evidence type="ECO:0000256" key="4">
    <source>
        <dbReference type="ARBA" id="ARBA00038314"/>
    </source>
</evidence>
<dbReference type="AlphaFoldDB" id="A0A5N7DED6"/>
<dbReference type="InterPro" id="IPR041698">
    <property type="entry name" value="Methyltransf_25"/>
</dbReference>
<dbReference type="SUPFAM" id="SSF53335">
    <property type="entry name" value="S-adenosyl-L-methionine-dependent methyltransferases"/>
    <property type="match status" value="1"/>
</dbReference>
<evidence type="ECO:0000313" key="6">
    <source>
        <dbReference type="EMBL" id="KAE8404383.1"/>
    </source>
</evidence>
<reference evidence="6 7" key="1">
    <citation type="submission" date="2019-04" db="EMBL/GenBank/DDBJ databases">
        <authorList>
            <consortium name="DOE Joint Genome Institute"/>
            <person name="Mondo S."/>
            <person name="Kjaerbolling I."/>
            <person name="Vesth T."/>
            <person name="Frisvad J.C."/>
            <person name="Nybo J.L."/>
            <person name="Theobald S."/>
            <person name="Kildgaard S."/>
            <person name="Isbrandt T."/>
            <person name="Kuo A."/>
            <person name="Sato A."/>
            <person name="Lyhne E.K."/>
            <person name="Kogle M.E."/>
            <person name="Wiebenga A."/>
            <person name="Kun R.S."/>
            <person name="Lubbers R.J."/>
            <person name="Makela M.R."/>
            <person name="Barry K."/>
            <person name="Chovatia M."/>
            <person name="Clum A."/>
            <person name="Daum C."/>
            <person name="Haridas S."/>
            <person name="He G."/>
            <person name="LaButti K."/>
            <person name="Lipzen A."/>
            <person name="Riley R."/>
            <person name="Salamov A."/>
            <person name="Simmons B.A."/>
            <person name="Magnuson J.K."/>
            <person name="Henrissat B."/>
            <person name="Mortensen U.H."/>
            <person name="Larsen T.O."/>
            <person name="Devries R.P."/>
            <person name="Grigoriev I.V."/>
            <person name="Machida M."/>
            <person name="Baker S.E."/>
            <person name="Andersen M.R."/>
            <person name="Cantor M.N."/>
            <person name="Hua S.X."/>
        </authorList>
    </citation>
    <scope>NUCLEOTIDE SEQUENCE [LARGE SCALE GENOMIC DNA]</scope>
    <source>
        <strain evidence="6 7">CBS 119388</strain>
    </source>
</reference>
<dbReference type="PANTHER" id="PTHR35897:SF1">
    <property type="entry name" value="METHYLTRANSFERASE AUSD"/>
    <property type="match status" value="1"/>
</dbReference>
<comment type="similarity">
    <text evidence="4">Belongs to the class I-like SAM-binding methyltransferase superfamily.</text>
</comment>
<dbReference type="InterPro" id="IPR029063">
    <property type="entry name" value="SAM-dependent_MTases_sf"/>
</dbReference>
<comment type="pathway">
    <text evidence="1">Secondary metabolite biosynthesis.</text>
</comment>
<evidence type="ECO:0000256" key="1">
    <source>
        <dbReference type="ARBA" id="ARBA00005179"/>
    </source>
</evidence>
<keyword evidence="2" id="KW-0808">Transferase</keyword>
<protein>
    <recommendedName>
        <fullName evidence="5">Methyltransferase domain-containing protein</fullName>
    </recommendedName>
</protein>
<dbReference type="InterPro" id="IPR051654">
    <property type="entry name" value="Meroterpenoid_MTases"/>
</dbReference>
<name>A0A5N7DED6_9EURO</name>
<dbReference type="GO" id="GO:0016740">
    <property type="term" value="F:transferase activity"/>
    <property type="evidence" value="ECO:0007669"/>
    <property type="project" value="UniProtKB-KW"/>
</dbReference>
<sequence>MPVTTELEAAVIRGFDPRRGLSTDPIVVMDPMRALLEDYSKIPPEGVTEAVKEARDRAFAVFPYPCIGKCLFINFSLPTIPCYDEVLCRTRQGQKLLDLGCGFGQELRLLTYRGARSETLYGVDLRPEFIDLGYDLFKDRNTLKSHFITADILADEPLAISQLSGSINIVHASFLFHLFNWDQQVLIAKQALALLCARPDSLIIGQNIGHQDPNKFSAVGAILPFHHNASSWKALWDHVREVTGVAFSMQVWERFEHPSLPAVRSPELHVLSFVVRLQ</sequence>
<dbReference type="GeneID" id="43671863"/>
<organism evidence="6 7">
    <name type="scientific">Aspergillus pseudonomiae</name>
    <dbReference type="NCBI Taxonomy" id="1506151"/>
    <lineage>
        <taxon>Eukaryota</taxon>
        <taxon>Fungi</taxon>
        <taxon>Dikarya</taxon>
        <taxon>Ascomycota</taxon>
        <taxon>Pezizomycotina</taxon>
        <taxon>Eurotiomycetes</taxon>
        <taxon>Eurotiomycetidae</taxon>
        <taxon>Eurotiales</taxon>
        <taxon>Aspergillaceae</taxon>
        <taxon>Aspergillus</taxon>
        <taxon>Aspergillus subgen. Circumdati</taxon>
    </lineage>
</organism>
<feature type="domain" description="Methyltransferase" evidence="5">
    <location>
        <begin position="97"/>
        <end position="193"/>
    </location>
</feature>
<keyword evidence="3" id="KW-0949">S-adenosyl-L-methionine</keyword>
<evidence type="ECO:0000313" key="7">
    <source>
        <dbReference type="Proteomes" id="UP000325579"/>
    </source>
</evidence>
<dbReference type="Pfam" id="PF13649">
    <property type="entry name" value="Methyltransf_25"/>
    <property type="match status" value="1"/>
</dbReference>
<accession>A0A5N7DED6</accession>
<evidence type="ECO:0000256" key="3">
    <source>
        <dbReference type="ARBA" id="ARBA00022691"/>
    </source>
</evidence>
<proteinExistence type="inferred from homology"/>
<dbReference type="EMBL" id="ML736768">
    <property type="protein sequence ID" value="KAE8404383.1"/>
    <property type="molecule type" value="Genomic_DNA"/>
</dbReference>
<dbReference type="RefSeq" id="XP_031941702.1">
    <property type="nucleotide sequence ID" value="XM_032087172.1"/>
</dbReference>
<dbReference type="OrthoDB" id="2094832at2759"/>
<gene>
    <name evidence="6" type="ORF">BDV37DRAFT_282932</name>
</gene>
<evidence type="ECO:0000259" key="5">
    <source>
        <dbReference type="Pfam" id="PF13649"/>
    </source>
</evidence>
<dbReference type="Proteomes" id="UP000325579">
    <property type="component" value="Unassembled WGS sequence"/>
</dbReference>
<keyword evidence="7" id="KW-1185">Reference proteome</keyword>
<evidence type="ECO:0000256" key="2">
    <source>
        <dbReference type="ARBA" id="ARBA00022679"/>
    </source>
</evidence>
<dbReference type="Gene3D" id="3.40.50.150">
    <property type="entry name" value="Vaccinia Virus protein VP39"/>
    <property type="match status" value="1"/>
</dbReference>